<dbReference type="SUPFAM" id="SSF53335">
    <property type="entry name" value="S-adenosyl-L-methionine-dependent methyltransferases"/>
    <property type="match status" value="1"/>
</dbReference>
<evidence type="ECO:0000313" key="3">
    <source>
        <dbReference type="EMBL" id="ERN19065.1"/>
    </source>
</evidence>
<dbReference type="Pfam" id="PF03492">
    <property type="entry name" value="Methyltransf_7"/>
    <property type="match status" value="1"/>
</dbReference>
<dbReference type="Gramene" id="ERN19065">
    <property type="protein sequence ID" value="ERN19065"/>
    <property type="gene ID" value="AMTR_s00061p00098470"/>
</dbReference>
<dbReference type="Proteomes" id="UP000017836">
    <property type="component" value="Unassembled WGS sequence"/>
</dbReference>
<dbReference type="KEGG" id="atr:18447439"/>
<dbReference type="EMBL" id="KI392075">
    <property type="protein sequence ID" value="ERN19065.1"/>
    <property type="molecule type" value="Genomic_DNA"/>
</dbReference>
<protein>
    <submittedName>
        <fullName evidence="3">Uncharacterized protein</fullName>
    </submittedName>
</protein>
<dbReference type="GO" id="GO:0046872">
    <property type="term" value="F:metal ion binding"/>
    <property type="evidence" value="ECO:0007669"/>
    <property type="project" value="UniProtKB-KW"/>
</dbReference>
<accession>U5DA47</accession>
<dbReference type="Gene3D" id="3.40.50.150">
    <property type="entry name" value="Vaccinia Virus protein VP39"/>
    <property type="match status" value="1"/>
</dbReference>
<dbReference type="GO" id="GO:0008757">
    <property type="term" value="F:S-adenosylmethionine-dependent methyltransferase activity"/>
    <property type="evidence" value="ECO:0000318"/>
    <property type="project" value="GO_Central"/>
</dbReference>
<proteinExistence type="predicted"/>
<keyword evidence="1" id="KW-0479">Metal-binding</keyword>
<name>U5DA47_AMBTC</name>
<organism evidence="3 4">
    <name type="scientific">Amborella trichopoda</name>
    <dbReference type="NCBI Taxonomy" id="13333"/>
    <lineage>
        <taxon>Eukaryota</taxon>
        <taxon>Viridiplantae</taxon>
        <taxon>Streptophyta</taxon>
        <taxon>Embryophyta</taxon>
        <taxon>Tracheophyta</taxon>
        <taxon>Spermatophyta</taxon>
        <taxon>Magnoliopsida</taxon>
        <taxon>Amborellales</taxon>
        <taxon>Amborellaceae</taxon>
        <taxon>Amborella</taxon>
    </lineage>
</organism>
<dbReference type="OrthoDB" id="1523883at2759"/>
<dbReference type="InterPro" id="IPR042086">
    <property type="entry name" value="MeTrfase_capping"/>
</dbReference>
<keyword evidence="4" id="KW-1185">Reference proteome</keyword>
<keyword evidence="2" id="KW-0460">Magnesium</keyword>
<dbReference type="PANTHER" id="PTHR31009">
    <property type="entry name" value="S-ADENOSYL-L-METHIONINE:CARBOXYL METHYLTRANSFERASE FAMILY PROTEIN"/>
    <property type="match status" value="1"/>
</dbReference>
<dbReference type="InterPro" id="IPR029063">
    <property type="entry name" value="SAM-dependent_MTases_sf"/>
</dbReference>
<dbReference type="Gene3D" id="1.10.1200.270">
    <property type="entry name" value="Methyltransferase, alpha-helical capping domain"/>
    <property type="match status" value="1"/>
</dbReference>
<dbReference type="eggNOG" id="ENOG502QQVK">
    <property type="taxonomic scope" value="Eukaryota"/>
</dbReference>
<evidence type="ECO:0000256" key="2">
    <source>
        <dbReference type="ARBA" id="ARBA00022842"/>
    </source>
</evidence>
<sequence>MDVKNVLHMNEGGGKTSYAANSSLQKHGLEVVKPITEDAARDMLSAHLPDSLGIADLGCSSGPNTFYALITIIRAACLEYQRYKKPLPEFRVYLNDLPGNDFNSIFRALPAFYESVREKDGVLGSCFVAGVAGSFYARIFPANSLHFVHASYSLNWRSQVPLGLYNEEGMPLNKGHIYIDEASPPEVAQAYLQQFQKDFSSFLGFRSREIVRGGYMVLIFFGRTARQEADKEFFSLWKVLNQAILSLFFKGLIDKEKLDSFDLPFYSPSVKEVEEEVKREGSFTLKRFEQLPIAPWGANDNGKDLAFILRAVMEPLTKYHFGEELMDLLFEEYARLLQLEINEGKKKLIHFVLVLKRTN</sequence>
<dbReference type="AlphaFoldDB" id="U5DA47"/>
<gene>
    <name evidence="3" type="ORF">AMTR_s00061p00098470</name>
</gene>
<evidence type="ECO:0000313" key="4">
    <source>
        <dbReference type="Proteomes" id="UP000017836"/>
    </source>
</evidence>
<reference evidence="4" key="1">
    <citation type="journal article" date="2013" name="Science">
        <title>The Amborella genome and the evolution of flowering plants.</title>
        <authorList>
            <consortium name="Amborella Genome Project"/>
        </authorList>
    </citation>
    <scope>NUCLEOTIDE SEQUENCE [LARGE SCALE GENOMIC DNA]</scope>
</reference>
<evidence type="ECO:0000256" key="1">
    <source>
        <dbReference type="ARBA" id="ARBA00022723"/>
    </source>
</evidence>
<dbReference type="InterPro" id="IPR005299">
    <property type="entry name" value="MeTrfase_7"/>
</dbReference>
<dbReference type="GO" id="GO:0032259">
    <property type="term" value="P:methylation"/>
    <property type="evidence" value="ECO:0000318"/>
    <property type="project" value="GO_Central"/>
</dbReference>
<dbReference type="HOGENOM" id="CLU_019628_2_0_1"/>